<organism evidence="1 2">
    <name type="scientific">Candidatus Polarisedimenticola svalbardensis</name>
    <dbReference type="NCBI Taxonomy" id="2886004"/>
    <lineage>
        <taxon>Bacteria</taxon>
        <taxon>Pseudomonadati</taxon>
        <taxon>Acidobacteriota</taxon>
        <taxon>Candidatus Polarisedimenticolia</taxon>
        <taxon>Candidatus Polarisedimenticolales</taxon>
        <taxon>Candidatus Polarisedimenticolaceae</taxon>
        <taxon>Candidatus Polarisedimenticola</taxon>
    </lineage>
</organism>
<evidence type="ECO:0000313" key="1">
    <source>
        <dbReference type="EMBL" id="MBD3866978.1"/>
    </source>
</evidence>
<dbReference type="AlphaFoldDB" id="A0A8J6XSG2"/>
<evidence type="ECO:0000313" key="2">
    <source>
        <dbReference type="Proteomes" id="UP000648239"/>
    </source>
</evidence>
<accession>A0A8J6XSG2</accession>
<proteinExistence type="predicted"/>
<protein>
    <submittedName>
        <fullName evidence="1">Uncharacterized protein</fullName>
    </submittedName>
</protein>
<reference evidence="1 2" key="1">
    <citation type="submission" date="2020-08" db="EMBL/GenBank/DDBJ databases">
        <title>Acidobacteriota in marine sediments use diverse sulfur dissimilation pathways.</title>
        <authorList>
            <person name="Wasmund K."/>
        </authorList>
    </citation>
    <scope>NUCLEOTIDE SEQUENCE [LARGE SCALE GENOMIC DNA]</scope>
    <source>
        <strain evidence="1">MAG AM4</strain>
    </source>
</reference>
<dbReference type="Proteomes" id="UP000648239">
    <property type="component" value="Unassembled WGS sequence"/>
</dbReference>
<dbReference type="Gene3D" id="3.40.50.10610">
    <property type="entry name" value="ABC-type transport auxiliary lipoprotein component"/>
    <property type="match status" value="1"/>
</dbReference>
<dbReference type="EMBL" id="JACXWD010000004">
    <property type="protein sequence ID" value="MBD3866978.1"/>
    <property type="molecule type" value="Genomic_DNA"/>
</dbReference>
<sequence>MAELVRRTVREELAGRFILTHPMTVRDGLRAGRIRDAGATTPSRLAGLALELDATRFLSVTLHQAVEGAIPIITLSAQSFEAGENRLSWAGFRSASGLDERKMLGLGVIENLDDLARRTTRRLMEDFLKPETGRTGRIKVPTPKEGTYLRSMLNTRTMSKMAVLPFDSVVNRQPQAAAEMATAALMAVLHRKGAPLTHPGIVDETLRRRYEQRYGGLDELSRAALKIGGGARWFITGTVETLEMKGGIEPVPWIALGVRVVDVETGQIFWIGGLERTGEEEENVFGLDRVHSPGELLDGMLDGISAAFLRTVEVERDGSK</sequence>
<comment type="caution">
    <text evidence="1">The sequence shown here is derived from an EMBL/GenBank/DDBJ whole genome shotgun (WGS) entry which is preliminary data.</text>
</comment>
<gene>
    <name evidence="1" type="ORF">IFK94_02545</name>
</gene>
<name>A0A8J6XSG2_9BACT</name>